<organism evidence="1 2">
    <name type="scientific">Blautia aquisgranensis</name>
    <dbReference type="NCBI Taxonomy" id="3133153"/>
    <lineage>
        <taxon>Bacteria</taxon>
        <taxon>Bacillati</taxon>
        <taxon>Bacillota</taxon>
        <taxon>Clostridia</taxon>
        <taxon>Lachnospirales</taxon>
        <taxon>Lachnospiraceae</taxon>
        <taxon>Blautia</taxon>
    </lineage>
</organism>
<dbReference type="EMBL" id="JBBMEJ010000001">
    <property type="protein sequence ID" value="MEQ2369437.1"/>
    <property type="molecule type" value="Genomic_DNA"/>
</dbReference>
<proteinExistence type="predicted"/>
<dbReference type="InterPro" id="IPR036705">
    <property type="entry name" value="Ribosyl_crysJ1_sf"/>
</dbReference>
<gene>
    <name evidence="1" type="ORF">WMO28_00500</name>
</gene>
<keyword evidence="2" id="KW-1185">Reference proteome</keyword>
<reference evidence="1 2" key="1">
    <citation type="submission" date="2024-03" db="EMBL/GenBank/DDBJ databases">
        <title>Human intestinal bacterial collection.</title>
        <authorList>
            <person name="Pauvert C."/>
            <person name="Hitch T.C.A."/>
            <person name="Clavel T."/>
        </authorList>
    </citation>
    <scope>NUCLEOTIDE SEQUENCE [LARGE SCALE GENOMIC DNA]</scope>
    <source>
        <strain evidence="1 2">CLA-JM-H16</strain>
    </source>
</reference>
<protein>
    <submittedName>
        <fullName evidence="1">ADP-ribosylglycohydrolase family protein</fullName>
    </submittedName>
</protein>
<sequence length="282" mass="31421">MYGAILGDIIGSPFEFDRGDKTKEFDLFTKGCDFTDDSVMTIAVGEALLAVGPEATVKEIEEAVVTNMQDWGKRYPYAGYGGRFRYWLRERNPKPYGSYGNGSAMRVSAVGWLYDSLERTREVARATANVTHNHPEGIKGAEATASAIYMARNESSKEEIKEYIEREFHYNLDRTLDEIRPGYHMDETCQRTVPEAIIAFLESKDFEDAIRNAVSLGGDTDTLGAITGSIAEAFYGISDVLIAECRSRIDEGLMTDILDEFDHILGRDKNADSDEKNGTQAN</sequence>
<dbReference type="PANTHER" id="PTHR16222:SF12">
    <property type="entry name" value="ADP-RIBOSYLGLYCOHYDROLASE-RELATED"/>
    <property type="match status" value="1"/>
</dbReference>
<dbReference type="PANTHER" id="PTHR16222">
    <property type="entry name" value="ADP-RIBOSYLGLYCOHYDROLASE"/>
    <property type="match status" value="1"/>
</dbReference>
<dbReference type="RefSeq" id="WP_119241060.1">
    <property type="nucleotide sequence ID" value="NZ_JBBMEJ010000001.1"/>
</dbReference>
<comment type="caution">
    <text evidence="1">The sequence shown here is derived from an EMBL/GenBank/DDBJ whole genome shotgun (WGS) entry which is preliminary data.</text>
</comment>
<dbReference type="SUPFAM" id="SSF101478">
    <property type="entry name" value="ADP-ribosylglycohydrolase"/>
    <property type="match status" value="1"/>
</dbReference>
<dbReference type="InterPro" id="IPR005502">
    <property type="entry name" value="Ribosyl_crysJ1"/>
</dbReference>
<accession>A0ABV1B9W6</accession>
<dbReference type="Proteomes" id="UP001473063">
    <property type="component" value="Unassembled WGS sequence"/>
</dbReference>
<evidence type="ECO:0000313" key="1">
    <source>
        <dbReference type="EMBL" id="MEQ2369437.1"/>
    </source>
</evidence>
<dbReference type="Gene3D" id="1.10.4080.10">
    <property type="entry name" value="ADP-ribosylation/Crystallin J1"/>
    <property type="match status" value="1"/>
</dbReference>
<dbReference type="Pfam" id="PF03747">
    <property type="entry name" value="ADP_ribosyl_GH"/>
    <property type="match status" value="1"/>
</dbReference>
<evidence type="ECO:0000313" key="2">
    <source>
        <dbReference type="Proteomes" id="UP001473063"/>
    </source>
</evidence>
<dbReference type="InterPro" id="IPR050792">
    <property type="entry name" value="ADP-ribosylglycohydrolase"/>
</dbReference>
<name>A0ABV1B9W6_9FIRM</name>